<evidence type="ECO:0000256" key="1">
    <source>
        <dbReference type="SAM" id="MobiDB-lite"/>
    </source>
</evidence>
<keyword evidence="3" id="KW-1185">Reference proteome</keyword>
<evidence type="ECO:0000313" key="3">
    <source>
        <dbReference type="Proteomes" id="UP001500121"/>
    </source>
</evidence>
<proteinExistence type="predicted"/>
<dbReference type="RefSeq" id="WP_345479837.1">
    <property type="nucleotide sequence ID" value="NZ_BAABLP010000002.1"/>
</dbReference>
<reference evidence="3" key="1">
    <citation type="journal article" date="2019" name="Int. J. Syst. Evol. Microbiol.">
        <title>The Global Catalogue of Microorganisms (GCM) 10K type strain sequencing project: providing services to taxonomists for standard genome sequencing and annotation.</title>
        <authorList>
            <consortium name="The Broad Institute Genomics Platform"/>
            <consortium name="The Broad Institute Genome Sequencing Center for Infectious Disease"/>
            <person name="Wu L."/>
            <person name="Ma J."/>
        </authorList>
    </citation>
    <scope>NUCLEOTIDE SEQUENCE [LARGE SCALE GENOMIC DNA]</scope>
    <source>
        <strain evidence="3">JCM 19015</strain>
    </source>
</reference>
<sequence length="60" mass="6416">MTDAPSEYDETHPSQAEGEDPTAEEPTIVLQPEGAPSQAEGEDPDDTAEVHEVIDPVEPD</sequence>
<organism evidence="2 3">
    <name type="scientific">Amnibacterium soli</name>
    <dbReference type="NCBI Taxonomy" id="1282736"/>
    <lineage>
        <taxon>Bacteria</taxon>
        <taxon>Bacillati</taxon>
        <taxon>Actinomycetota</taxon>
        <taxon>Actinomycetes</taxon>
        <taxon>Micrococcales</taxon>
        <taxon>Microbacteriaceae</taxon>
        <taxon>Amnibacterium</taxon>
    </lineage>
</organism>
<evidence type="ECO:0008006" key="4">
    <source>
        <dbReference type="Google" id="ProtNLM"/>
    </source>
</evidence>
<protein>
    <recommendedName>
        <fullName evidence="4">Sugar ABC transporter ATPase</fullName>
    </recommendedName>
</protein>
<comment type="caution">
    <text evidence="2">The sequence shown here is derived from an EMBL/GenBank/DDBJ whole genome shotgun (WGS) entry which is preliminary data.</text>
</comment>
<accession>A0ABP8YYA4</accession>
<feature type="region of interest" description="Disordered" evidence="1">
    <location>
        <begin position="1"/>
        <end position="60"/>
    </location>
</feature>
<evidence type="ECO:0000313" key="2">
    <source>
        <dbReference type="EMBL" id="GAA4740486.1"/>
    </source>
</evidence>
<gene>
    <name evidence="2" type="ORF">GCM10025783_09280</name>
</gene>
<dbReference type="EMBL" id="BAABLP010000002">
    <property type="protein sequence ID" value="GAA4740486.1"/>
    <property type="molecule type" value="Genomic_DNA"/>
</dbReference>
<name>A0ABP8YYA4_9MICO</name>
<dbReference type="Proteomes" id="UP001500121">
    <property type="component" value="Unassembled WGS sequence"/>
</dbReference>